<organism evidence="1 2">
    <name type="scientific">Caerostris extrusa</name>
    <name type="common">Bark spider</name>
    <name type="synonym">Caerostris bankana</name>
    <dbReference type="NCBI Taxonomy" id="172846"/>
    <lineage>
        <taxon>Eukaryota</taxon>
        <taxon>Metazoa</taxon>
        <taxon>Ecdysozoa</taxon>
        <taxon>Arthropoda</taxon>
        <taxon>Chelicerata</taxon>
        <taxon>Arachnida</taxon>
        <taxon>Araneae</taxon>
        <taxon>Araneomorphae</taxon>
        <taxon>Entelegynae</taxon>
        <taxon>Araneoidea</taxon>
        <taxon>Araneidae</taxon>
        <taxon>Caerostris</taxon>
    </lineage>
</organism>
<proteinExistence type="predicted"/>
<keyword evidence="2" id="KW-1185">Reference proteome</keyword>
<gene>
    <name evidence="1" type="ORF">CEXT_389421</name>
</gene>
<name>A0AAV4MNV9_CAEEX</name>
<evidence type="ECO:0000313" key="1">
    <source>
        <dbReference type="EMBL" id="GIX73503.1"/>
    </source>
</evidence>
<comment type="caution">
    <text evidence="1">The sequence shown here is derived from an EMBL/GenBank/DDBJ whole genome shotgun (WGS) entry which is preliminary data.</text>
</comment>
<dbReference type="EMBL" id="BPLR01019957">
    <property type="protein sequence ID" value="GIX73503.1"/>
    <property type="molecule type" value="Genomic_DNA"/>
</dbReference>
<protein>
    <submittedName>
        <fullName evidence="1">Uncharacterized protein</fullName>
    </submittedName>
</protein>
<sequence>MEAANIQGRRQRQSILTWININQCSASSSPIRSETTVNPIQEDKVLLSTAIAPVKQHILLVACSQGCLLSESFAKRHSLIMIQVIESW</sequence>
<evidence type="ECO:0000313" key="2">
    <source>
        <dbReference type="Proteomes" id="UP001054945"/>
    </source>
</evidence>
<dbReference type="AlphaFoldDB" id="A0AAV4MNV9"/>
<accession>A0AAV4MNV9</accession>
<dbReference type="Proteomes" id="UP001054945">
    <property type="component" value="Unassembled WGS sequence"/>
</dbReference>
<reference evidence="1 2" key="1">
    <citation type="submission" date="2021-06" db="EMBL/GenBank/DDBJ databases">
        <title>Caerostris extrusa draft genome.</title>
        <authorList>
            <person name="Kono N."/>
            <person name="Arakawa K."/>
        </authorList>
    </citation>
    <scope>NUCLEOTIDE SEQUENCE [LARGE SCALE GENOMIC DNA]</scope>
</reference>